<reference evidence="3" key="2">
    <citation type="submission" date="2020-12" db="UniProtKB">
        <authorList>
            <consortium name="WormBaseParasite"/>
        </authorList>
    </citation>
    <scope>IDENTIFICATION</scope>
</reference>
<evidence type="ECO:0000313" key="4">
    <source>
        <dbReference type="WormBase" id="SRAE_X000073450"/>
    </source>
</evidence>
<evidence type="ECO:0000313" key="3">
    <source>
        <dbReference type="WBParaSite" id="SRAE_X000073450.1"/>
    </source>
</evidence>
<dbReference type="GeneID" id="36383789"/>
<evidence type="ECO:0000313" key="1">
    <source>
        <dbReference type="EMBL" id="CEF71409.1"/>
    </source>
</evidence>
<gene>
    <name evidence="1 3 4" type="ORF">SRAE_X000073450</name>
</gene>
<keyword evidence="2" id="KW-1185">Reference proteome</keyword>
<protein>
    <submittedName>
        <fullName evidence="1 3">Uncharacterized protein</fullName>
    </submittedName>
</protein>
<evidence type="ECO:0000313" key="2">
    <source>
        <dbReference type="Proteomes" id="UP000035682"/>
    </source>
</evidence>
<proteinExistence type="predicted"/>
<dbReference type="EMBL" id="LN609530">
    <property type="protein sequence ID" value="CEF71409.1"/>
    <property type="molecule type" value="Genomic_DNA"/>
</dbReference>
<dbReference type="WormBase" id="SRAE_X000073450">
    <property type="protein sequence ID" value="SRP03742"/>
    <property type="gene ID" value="WBGene00266295"/>
</dbReference>
<reference evidence="1 2" key="1">
    <citation type="submission" date="2014-09" db="EMBL/GenBank/DDBJ databases">
        <authorList>
            <person name="Martin A.A."/>
        </authorList>
    </citation>
    <scope>NUCLEOTIDE SEQUENCE</scope>
    <source>
        <strain evidence="2">ED321</strain>
        <strain evidence="1">ED321 Heterogonic</strain>
    </source>
</reference>
<organism evidence="1">
    <name type="scientific">Strongyloides ratti</name>
    <name type="common">Parasitic roundworm</name>
    <dbReference type="NCBI Taxonomy" id="34506"/>
    <lineage>
        <taxon>Eukaryota</taxon>
        <taxon>Metazoa</taxon>
        <taxon>Ecdysozoa</taxon>
        <taxon>Nematoda</taxon>
        <taxon>Chromadorea</taxon>
        <taxon>Rhabditida</taxon>
        <taxon>Tylenchina</taxon>
        <taxon>Panagrolaimomorpha</taxon>
        <taxon>Strongyloidoidea</taxon>
        <taxon>Strongyloididae</taxon>
        <taxon>Strongyloides</taxon>
    </lineage>
</organism>
<dbReference type="Proteomes" id="UP000035682">
    <property type="component" value="Unplaced"/>
</dbReference>
<name>A0A090LUU6_STRRB</name>
<dbReference type="RefSeq" id="XP_024510605.1">
    <property type="nucleotide sequence ID" value="XM_024645114.1"/>
</dbReference>
<dbReference type="AlphaFoldDB" id="A0A090LUU6"/>
<dbReference type="CTD" id="36383789"/>
<accession>A0A090LUU6</accession>
<dbReference type="WBParaSite" id="SRAE_X000073450.1">
    <property type="protein sequence ID" value="SRAE_X000073450.1"/>
    <property type="gene ID" value="WBGene00266295"/>
</dbReference>
<sequence length="276" mass="33142">MITIIIILLSNNEANYITLNINIPGICKQCKNYKLMKHFKDNEIKYKYHEENNHFNPFESYNRYYIDLSLFNFYNYINNQNEFRNFRNSLSFILYFNKPIIDSDYGIMASKCINYQINKNLYKILLEECEILQNNKINNESCYDDDNNSENYPSSLDTLETFIDDGDIGDINEILINNNANNYNSEEYEYLINQVYKISKSKSENISRCIQMILIFLYQKTERYILNVNNNFAYTKCRQNLTNKIKELIKQTFNSDVIQNFVFSIIIMLTFIYRWI</sequence>